<dbReference type="GO" id="GO:0016192">
    <property type="term" value="P:vesicle-mediated transport"/>
    <property type="evidence" value="ECO:0007669"/>
    <property type="project" value="InterPro"/>
</dbReference>
<feature type="compositionally biased region" description="Polar residues" evidence="1">
    <location>
        <begin position="242"/>
        <end position="255"/>
    </location>
</feature>
<feature type="domain" description="CCZ1/INTU/HPS4 third Longin" evidence="3">
    <location>
        <begin position="371"/>
        <end position="470"/>
    </location>
</feature>
<dbReference type="GO" id="GO:0031267">
    <property type="term" value="F:small GTPase binding"/>
    <property type="evidence" value="ECO:0007669"/>
    <property type="project" value="TreeGrafter"/>
</dbReference>
<dbReference type="GO" id="GO:0005085">
    <property type="term" value="F:guanyl-nucleotide exchange factor activity"/>
    <property type="evidence" value="ECO:0007669"/>
    <property type="project" value="TreeGrafter"/>
</dbReference>
<dbReference type="GO" id="GO:0006605">
    <property type="term" value="P:protein targeting"/>
    <property type="evidence" value="ECO:0007669"/>
    <property type="project" value="TreeGrafter"/>
</dbReference>
<evidence type="ECO:0000313" key="5">
    <source>
        <dbReference type="Proteomes" id="UP000694408"/>
    </source>
</evidence>
<dbReference type="GO" id="GO:0031410">
    <property type="term" value="C:cytoplasmic vesicle"/>
    <property type="evidence" value="ECO:0007669"/>
    <property type="project" value="TreeGrafter"/>
</dbReference>
<keyword evidence="2" id="KW-0732">Signal</keyword>
<dbReference type="Pfam" id="PF19033">
    <property type="entry name" value="Intu_longin_3"/>
    <property type="match status" value="1"/>
</dbReference>
<dbReference type="Ensembl" id="ENSJHYT00000000979.1">
    <property type="protein sequence ID" value="ENSJHYP00000000765.1"/>
    <property type="gene ID" value="ENSJHYG00000000712.1"/>
</dbReference>
<protein>
    <recommendedName>
        <fullName evidence="3">CCZ1/INTU/HPS4 third Longin domain-containing protein</fullName>
    </recommendedName>
</protein>
<dbReference type="GO" id="GO:0005765">
    <property type="term" value="C:lysosomal membrane"/>
    <property type="evidence" value="ECO:0007669"/>
    <property type="project" value="TreeGrafter"/>
</dbReference>
<dbReference type="InterPro" id="IPR043989">
    <property type="entry name" value="CCZ1/INTU/HSP4_longin_3"/>
</dbReference>
<sequence length="479" mass="51164">MSVTVWIVVLSWAMSVGSSPALAEPLLPPGVRVLPVFLTAEEVSALQDFPVEWMARSPMSPAVPKGEDSGFCSQAAPESTDAHENQALDGISVQKSHEDASETSAPGDAVQLSSPASPLMDFSGMGAGTRNSSAANLSEAGSENSELSRKTSFPSESDAEQLPSPSSLQTECTWTTGPYLEGFSFPNPYSCEQESQDKGESPVDSDIGHCASQNSLSVSHSPAVPSPAQELRKSSEEDKPWTASQDHVSGGSDSTAGDHGWGLDCPGPVGHTQLHNRRQPLLPELQEALPSAPAGDRPCPGSRDRLAEPAQLSLYVHCIQGLVLSLLAEERLSRDRGAVQDVYHSSLASLNGLEVHLRETLPKDSSASARTNYSFTHYDRVQNVLTANLPHTPGPLDRHFLRAATLIHSDFSQLPTASEVIIRNASTAVYACRNPVQETYFQQLGAPLRNSGVPNPHDSAFSLPSKAKQKLLKHGVNLL</sequence>
<evidence type="ECO:0000256" key="2">
    <source>
        <dbReference type="SAM" id="SignalP"/>
    </source>
</evidence>
<dbReference type="PANTHER" id="PTHR14407:SF9">
    <property type="entry name" value="BLOC-3 COMPLEX MEMBER HPS4"/>
    <property type="match status" value="1"/>
</dbReference>
<feature type="compositionally biased region" description="Polar residues" evidence="1">
    <location>
        <begin position="129"/>
        <end position="155"/>
    </location>
</feature>
<reference evidence="4" key="2">
    <citation type="submission" date="2025-09" db="UniProtKB">
        <authorList>
            <consortium name="Ensembl"/>
        </authorList>
    </citation>
    <scope>IDENTIFICATION</scope>
</reference>
<feature type="region of interest" description="Disordered" evidence="1">
    <location>
        <begin position="187"/>
        <end position="274"/>
    </location>
</feature>
<dbReference type="Proteomes" id="UP000694408">
    <property type="component" value="Unplaced"/>
</dbReference>
<dbReference type="PANTHER" id="PTHR14407">
    <property type="entry name" value="HERMANSKY-PUDLAK SYNDROME 4 PROTEIN LIGHT-EAR PROTEIN-RELATED"/>
    <property type="match status" value="1"/>
</dbReference>
<feature type="region of interest" description="Disordered" evidence="1">
    <location>
        <begin position="60"/>
        <end position="173"/>
    </location>
</feature>
<evidence type="ECO:0000313" key="4">
    <source>
        <dbReference type="Ensembl" id="ENSJHYP00000000765.1"/>
    </source>
</evidence>
<evidence type="ECO:0000256" key="1">
    <source>
        <dbReference type="SAM" id="MobiDB-lite"/>
    </source>
</evidence>
<dbReference type="AlphaFoldDB" id="A0A8C5IEB1"/>
<dbReference type="InterPro" id="IPR026091">
    <property type="entry name" value="HPS4"/>
</dbReference>
<evidence type="ECO:0000259" key="3">
    <source>
        <dbReference type="Pfam" id="PF19033"/>
    </source>
</evidence>
<keyword evidence="5" id="KW-1185">Reference proteome</keyword>
<feature type="compositionally biased region" description="Polar residues" evidence="1">
    <location>
        <begin position="163"/>
        <end position="173"/>
    </location>
</feature>
<name>A0A8C5IEB1_JUNHY</name>
<feature type="compositionally biased region" description="Low complexity" evidence="1">
    <location>
        <begin position="215"/>
        <end position="228"/>
    </location>
</feature>
<dbReference type="GO" id="GO:0031085">
    <property type="term" value="C:BLOC-3 complex"/>
    <property type="evidence" value="ECO:0007669"/>
    <property type="project" value="TreeGrafter"/>
</dbReference>
<reference evidence="4" key="1">
    <citation type="submission" date="2025-08" db="UniProtKB">
        <authorList>
            <consortium name="Ensembl"/>
        </authorList>
    </citation>
    <scope>IDENTIFICATION</scope>
</reference>
<dbReference type="GO" id="GO:1903232">
    <property type="term" value="P:melanosome assembly"/>
    <property type="evidence" value="ECO:0007669"/>
    <property type="project" value="TreeGrafter"/>
</dbReference>
<organism evidence="4 5">
    <name type="scientific">Junco hyemalis</name>
    <name type="common">Dark-eyed junco</name>
    <dbReference type="NCBI Taxonomy" id="40217"/>
    <lineage>
        <taxon>Eukaryota</taxon>
        <taxon>Metazoa</taxon>
        <taxon>Chordata</taxon>
        <taxon>Craniata</taxon>
        <taxon>Vertebrata</taxon>
        <taxon>Euteleostomi</taxon>
        <taxon>Archelosauria</taxon>
        <taxon>Archosauria</taxon>
        <taxon>Dinosauria</taxon>
        <taxon>Saurischia</taxon>
        <taxon>Theropoda</taxon>
        <taxon>Coelurosauria</taxon>
        <taxon>Aves</taxon>
        <taxon>Neognathae</taxon>
        <taxon>Neoaves</taxon>
        <taxon>Telluraves</taxon>
        <taxon>Australaves</taxon>
        <taxon>Passeriformes</taxon>
        <taxon>Passerellidae</taxon>
        <taxon>Junco</taxon>
    </lineage>
</organism>
<dbReference type="OMA" id="YSCEQES"/>
<proteinExistence type="predicted"/>
<accession>A0A8C5IEB1</accession>
<feature type="signal peptide" evidence="2">
    <location>
        <begin position="1"/>
        <end position="23"/>
    </location>
</feature>
<feature type="compositionally biased region" description="Basic and acidic residues" evidence="1">
    <location>
        <begin position="230"/>
        <end position="240"/>
    </location>
</feature>
<feature type="chain" id="PRO_5034343678" description="CCZ1/INTU/HPS4 third Longin domain-containing protein" evidence="2">
    <location>
        <begin position="24"/>
        <end position="479"/>
    </location>
</feature>